<feature type="compositionally biased region" description="Basic residues" evidence="1">
    <location>
        <begin position="178"/>
        <end position="187"/>
    </location>
</feature>
<protein>
    <submittedName>
        <fullName evidence="2">Uncharacterized protein</fullName>
    </submittedName>
</protein>
<feature type="region of interest" description="Disordered" evidence="1">
    <location>
        <begin position="158"/>
        <end position="187"/>
    </location>
</feature>
<reference evidence="2 3" key="1">
    <citation type="journal article" date="2020" name="Mol. Biol. Evol.">
        <title>Interspecific Gene Flow and the Evolution of Specialization in Black and White Rhinoceros.</title>
        <authorList>
            <person name="Moodley Y."/>
            <person name="Westbury M.V."/>
            <person name="Russo I.M."/>
            <person name="Gopalakrishnan S."/>
            <person name="Rakotoarivelo A."/>
            <person name="Olsen R.A."/>
            <person name="Prost S."/>
            <person name="Tunstall T."/>
            <person name="Ryder O.A."/>
            <person name="Dalen L."/>
            <person name="Bruford M.W."/>
        </authorList>
    </citation>
    <scope>NUCLEOTIDE SEQUENCE [LARGE SCALE GENOMIC DNA]</scope>
    <source>
        <strain evidence="2">SBR-YM</strain>
        <tissue evidence="2">Skin</tissue>
    </source>
</reference>
<evidence type="ECO:0000313" key="2">
    <source>
        <dbReference type="EMBL" id="KAF5921952.1"/>
    </source>
</evidence>
<accession>A0A7J7F1M3</accession>
<organism evidence="2 3">
    <name type="scientific">Diceros bicornis minor</name>
    <name type="common">South-central black rhinoceros</name>
    <dbReference type="NCBI Taxonomy" id="77932"/>
    <lineage>
        <taxon>Eukaryota</taxon>
        <taxon>Metazoa</taxon>
        <taxon>Chordata</taxon>
        <taxon>Craniata</taxon>
        <taxon>Vertebrata</taxon>
        <taxon>Euteleostomi</taxon>
        <taxon>Mammalia</taxon>
        <taxon>Eutheria</taxon>
        <taxon>Laurasiatheria</taxon>
        <taxon>Perissodactyla</taxon>
        <taxon>Rhinocerotidae</taxon>
        <taxon>Diceros</taxon>
    </lineage>
</organism>
<evidence type="ECO:0000313" key="3">
    <source>
        <dbReference type="Proteomes" id="UP000551758"/>
    </source>
</evidence>
<comment type="caution">
    <text evidence="2">The sequence shown here is derived from an EMBL/GenBank/DDBJ whole genome shotgun (WGS) entry which is preliminary data.</text>
</comment>
<keyword evidence="3" id="KW-1185">Reference proteome</keyword>
<proteinExistence type="predicted"/>
<dbReference type="Proteomes" id="UP000551758">
    <property type="component" value="Unassembled WGS sequence"/>
</dbReference>
<evidence type="ECO:0000256" key="1">
    <source>
        <dbReference type="SAM" id="MobiDB-lite"/>
    </source>
</evidence>
<dbReference type="EMBL" id="JACDTQ010001574">
    <property type="protein sequence ID" value="KAF5921952.1"/>
    <property type="molecule type" value="Genomic_DNA"/>
</dbReference>
<gene>
    <name evidence="2" type="ORF">HPG69_015402</name>
</gene>
<name>A0A7J7F1M3_DICBM</name>
<dbReference type="AlphaFoldDB" id="A0A7J7F1M3"/>
<sequence length="187" mass="20751">MSPPQTLTILIMVMGSGPRIVCHAAGRLTLALSPSGTRCCPGPQLPTGPAGSPGQCGPWRLLCSEVMGNPGAFKRGLLLSALSYLVISQAAVVLAPAKVFRVEVLEQADYLRESRERRETERFYQVLTRYKERWGQRKMQSYCGGWPGHHGIQLSLGEPQRRRKGSWCMKPSSTEKSPRKRMMFCSS</sequence>